<dbReference type="AlphaFoldDB" id="A0A8H5STX9"/>
<dbReference type="Proteomes" id="UP000572754">
    <property type="component" value="Unassembled WGS sequence"/>
</dbReference>
<dbReference type="GO" id="GO:0005262">
    <property type="term" value="F:calcium channel activity"/>
    <property type="evidence" value="ECO:0007669"/>
    <property type="project" value="InterPro"/>
</dbReference>
<comment type="caution">
    <text evidence="3">The sequence shown here is derived from an EMBL/GenBank/DDBJ whole genome shotgun (WGS) entry which is preliminary data.</text>
</comment>
<feature type="region of interest" description="Disordered" evidence="1">
    <location>
        <begin position="111"/>
        <end position="133"/>
    </location>
</feature>
<evidence type="ECO:0000313" key="3">
    <source>
        <dbReference type="EMBL" id="KAF5658946.1"/>
    </source>
</evidence>
<dbReference type="PANTHER" id="PTHR39142">
    <property type="entry name" value="MID1P"/>
    <property type="match status" value="1"/>
</dbReference>
<organism evidence="3 4">
    <name type="scientific">Fusarium circinatum</name>
    <name type="common">Pitch canker fungus</name>
    <name type="synonym">Gibberella circinata</name>
    <dbReference type="NCBI Taxonomy" id="48490"/>
    <lineage>
        <taxon>Eukaryota</taxon>
        <taxon>Fungi</taxon>
        <taxon>Dikarya</taxon>
        <taxon>Ascomycota</taxon>
        <taxon>Pezizomycotina</taxon>
        <taxon>Sordariomycetes</taxon>
        <taxon>Hypocreomycetidae</taxon>
        <taxon>Hypocreales</taxon>
        <taxon>Nectriaceae</taxon>
        <taxon>Fusarium</taxon>
        <taxon>Fusarium fujikuroi species complex</taxon>
    </lineage>
</organism>
<feature type="signal peptide" evidence="2">
    <location>
        <begin position="1"/>
        <end position="35"/>
    </location>
</feature>
<dbReference type="Pfam" id="PF12929">
    <property type="entry name" value="Mid1"/>
    <property type="match status" value="1"/>
</dbReference>
<protein>
    <submittedName>
        <fullName evidence="3">Ca2+ channel</fullName>
    </submittedName>
</protein>
<reference evidence="3 4" key="2">
    <citation type="submission" date="2020-05" db="EMBL/GenBank/DDBJ databases">
        <title>Identification and distribution of gene clusters putatively required for synthesis of sphingolipid metabolism inhibitors in phylogenetically diverse species of the filamentous fungus Fusarium.</title>
        <authorList>
            <person name="Kim H.-S."/>
            <person name="Busman M."/>
            <person name="Brown D.W."/>
            <person name="Divon H."/>
            <person name="Uhlig S."/>
            <person name="Proctor R.H."/>
        </authorList>
    </citation>
    <scope>NUCLEOTIDE SEQUENCE [LARGE SCALE GENOMIC DNA]</scope>
    <source>
        <strain evidence="3 4">NRRL 25331</strain>
    </source>
</reference>
<dbReference type="EMBL" id="JAAQPE010000562">
    <property type="protein sequence ID" value="KAF5658946.1"/>
    <property type="molecule type" value="Genomic_DNA"/>
</dbReference>
<proteinExistence type="predicted"/>
<reference evidence="4" key="1">
    <citation type="journal article" date="2020" name="BMC Genomics">
        <title>Correction to: Identification and distribution of gene clusters required for synthesis of sphingolipid metabolism inhibitors in diverse species of the filamentous fungus Fusarium.</title>
        <authorList>
            <person name="Kim H.S."/>
            <person name="Lohmar J.M."/>
            <person name="Busman M."/>
            <person name="Brown D.W."/>
            <person name="Naumann T.A."/>
            <person name="Divon H.H."/>
            <person name="Lysoe E."/>
            <person name="Uhlig S."/>
            <person name="Proctor R.H."/>
        </authorList>
    </citation>
    <scope>NUCLEOTIDE SEQUENCE [LARGE SCALE GENOMIC DNA]</scope>
    <source>
        <strain evidence="4">NRRL 25331</strain>
    </source>
</reference>
<keyword evidence="2" id="KW-0732">Signal</keyword>
<gene>
    <name evidence="3" type="ORF">FCIRC_12672</name>
</gene>
<feature type="compositionally biased region" description="Basic and acidic residues" evidence="1">
    <location>
        <begin position="111"/>
        <end position="120"/>
    </location>
</feature>
<accession>A0A8H5STX9</accession>
<evidence type="ECO:0000313" key="4">
    <source>
        <dbReference type="Proteomes" id="UP000572754"/>
    </source>
</evidence>
<dbReference type="GO" id="GO:0098703">
    <property type="term" value="P:calcium ion import across plasma membrane"/>
    <property type="evidence" value="ECO:0007669"/>
    <property type="project" value="InterPro"/>
</dbReference>
<evidence type="ECO:0000256" key="1">
    <source>
        <dbReference type="SAM" id="MobiDB-lite"/>
    </source>
</evidence>
<dbReference type="PANTHER" id="PTHR39142:SF1">
    <property type="entry name" value="AEL197CP"/>
    <property type="match status" value="1"/>
</dbReference>
<keyword evidence="4" id="KW-1185">Reference proteome</keyword>
<evidence type="ECO:0000256" key="2">
    <source>
        <dbReference type="SAM" id="SignalP"/>
    </source>
</evidence>
<sequence>MIPNSPMSRPSRSIITSLSVLALSLMLCAPGNTEATLSSPNLVFDFETLIERSDTSELIYEPEFAAFDRSIIGRATPEQPLLTNNGPDSRSIIPGGTVCYIVDKKTLFGKDKRDDDHKTNGETGHQNSRRAETKTVYVSANTCSRPTLKTKDKSGNTELAPQLSLYTSTTNKIKCPTAGNYNESNPNTARIPFDEGAVMLTMNATNDIYISVVAPNISKADGEYKYQIAISFDEYYHNYDAKNGTAQLLLMDFDSTSALLFTSDLTQDSDETQQIMKRPPPFQIFVGDEKLRSIDGLRHSACGLTDHAEIWANDKKTGRNNDLVTTGLTTRGQGGLPKQQFLVTGLNHSTTYSGILVKMPDSDSKRDTKSGSTIGAGGTVYNATTFETSSSKIDCASNCFKLADPSSGTNCKMITNLDFCNETQYAVPGNDKKFNNTALAKHYDDYARKMYANFEKVMMQVPCEAPPESRYSLARDCDECREAYKRWLCTVTIPRCEDVMGGSRYSVVRDAFQAFPNGTTLPDDFRKGLKAAANNSSRNAWIDETVKPGPYKELLPCEDVCYEVVQACPAAIGFTCPQPGFPSFSVSYGRRNPDISSITCNYPGEPRTRVSAGVIVRPSAFALGAVSLMVWLIL</sequence>
<name>A0A8H5STX9_FUSCI</name>
<dbReference type="InterPro" id="IPR024338">
    <property type="entry name" value="MID1/Yam8"/>
</dbReference>
<feature type="chain" id="PRO_5034542052" evidence="2">
    <location>
        <begin position="36"/>
        <end position="634"/>
    </location>
</feature>